<evidence type="ECO:0000256" key="1">
    <source>
        <dbReference type="SAM" id="SignalP"/>
    </source>
</evidence>
<dbReference type="AlphaFoldDB" id="L1LGH9"/>
<dbReference type="KEGG" id="beq:BEWA_044210"/>
<feature type="chain" id="PRO_5003953351" evidence="1">
    <location>
        <begin position="21"/>
        <end position="277"/>
    </location>
</feature>
<comment type="caution">
    <text evidence="2">The sequence shown here is derived from an EMBL/GenBank/DDBJ whole genome shotgun (WGS) entry which is preliminary data.</text>
</comment>
<accession>L1LGH9</accession>
<gene>
    <name evidence="2" type="ORF">BEWA_044210</name>
</gene>
<dbReference type="EMBL" id="ACOU01000002">
    <property type="protein sequence ID" value="EKX74379.1"/>
    <property type="molecule type" value="Genomic_DNA"/>
</dbReference>
<name>L1LGH9_THEEQ</name>
<protein>
    <submittedName>
        <fullName evidence="2">Signal peptide containing protein</fullName>
    </submittedName>
</protein>
<organism evidence="2 3">
    <name type="scientific">Theileria equi strain WA</name>
    <dbReference type="NCBI Taxonomy" id="1537102"/>
    <lineage>
        <taxon>Eukaryota</taxon>
        <taxon>Sar</taxon>
        <taxon>Alveolata</taxon>
        <taxon>Apicomplexa</taxon>
        <taxon>Aconoidasida</taxon>
        <taxon>Piroplasmida</taxon>
        <taxon>Theileriidae</taxon>
        <taxon>Theileria</taxon>
    </lineage>
</organism>
<evidence type="ECO:0000313" key="2">
    <source>
        <dbReference type="EMBL" id="EKX74379.1"/>
    </source>
</evidence>
<proteinExistence type="predicted"/>
<dbReference type="VEuPathDB" id="PiroplasmaDB:BEWA_044210"/>
<feature type="signal peptide" evidence="1">
    <location>
        <begin position="1"/>
        <end position="20"/>
    </location>
</feature>
<dbReference type="GeneID" id="15807827"/>
<dbReference type="RefSeq" id="XP_004833831.1">
    <property type="nucleotide sequence ID" value="XM_004833774.1"/>
</dbReference>
<reference evidence="2 3" key="1">
    <citation type="journal article" date="2012" name="BMC Genomics">
        <title>Comparative genomic analysis and phylogenetic position of Theileria equi.</title>
        <authorList>
            <person name="Kappmeyer L.S."/>
            <person name="Thiagarajan M."/>
            <person name="Herndon D.R."/>
            <person name="Ramsay J.D."/>
            <person name="Caler E."/>
            <person name="Djikeng A."/>
            <person name="Gillespie J.J."/>
            <person name="Lau A.O."/>
            <person name="Roalson E.H."/>
            <person name="Silva J.C."/>
            <person name="Silva M.G."/>
            <person name="Suarez C.E."/>
            <person name="Ueti M.W."/>
            <person name="Nene V.M."/>
            <person name="Mealey R.H."/>
            <person name="Knowles D.P."/>
            <person name="Brayton K.A."/>
        </authorList>
    </citation>
    <scope>NUCLEOTIDE SEQUENCE [LARGE SCALE GENOMIC DNA]</scope>
    <source>
        <strain evidence="2 3">WA</strain>
    </source>
</reference>
<evidence type="ECO:0000313" key="3">
    <source>
        <dbReference type="Proteomes" id="UP000031512"/>
    </source>
</evidence>
<keyword evidence="3" id="KW-1185">Reference proteome</keyword>
<keyword evidence="1" id="KW-0732">Signal</keyword>
<sequence length="277" mass="31757">MLSLPTSSLFILLFSEIASCFVHDSKTYKKLLLEKQIALSVELSERSQSMLSYYGIILDNPEVKSLLNIQELTTRVQGVYAELDKIFQDQSFTTFAANEFDPKVYDLITKSISIFFKMYLNIYTILEDGLKSASRSKPELVNPILWKVKRTFILSAISAEILCLKMLYDVTSQTGVFINPIMPAIYYLLVFEKGLQDEAENPTLEVEPKVLDDIVSKYSISADELMQRVLESIAENEITVNSEDRIGNYMQDFRKEYKKSIKPLLELNGIQIEHIEL</sequence>
<dbReference type="Proteomes" id="UP000031512">
    <property type="component" value="Unassembled WGS sequence"/>
</dbReference>